<evidence type="ECO:0000313" key="2">
    <source>
        <dbReference type="Proteomes" id="UP000188268"/>
    </source>
</evidence>
<organism evidence="1 2">
    <name type="scientific">Corchorus capsularis</name>
    <name type="common">Jute</name>
    <dbReference type="NCBI Taxonomy" id="210143"/>
    <lineage>
        <taxon>Eukaryota</taxon>
        <taxon>Viridiplantae</taxon>
        <taxon>Streptophyta</taxon>
        <taxon>Embryophyta</taxon>
        <taxon>Tracheophyta</taxon>
        <taxon>Spermatophyta</taxon>
        <taxon>Magnoliopsida</taxon>
        <taxon>eudicotyledons</taxon>
        <taxon>Gunneridae</taxon>
        <taxon>Pentapetalae</taxon>
        <taxon>rosids</taxon>
        <taxon>malvids</taxon>
        <taxon>Malvales</taxon>
        <taxon>Malvaceae</taxon>
        <taxon>Grewioideae</taxon>
        <taxon>Apeibeae</taxon>
        <taxon>Corchorus</taxon>
    </lineage>
</organism>
<dbReference type="AlphaFoldDB" id="A0A1R3HMP1"/>
<feature type="non-terminal residue" evidence="1">
    <location>
        <position position="20"/>
    </location>
</feature>
<sequence>MSLPLNNKITHMQKFIKYND</sequence>
<name>A0A1R3HMP1_COCAP</name>
<comment type="caution">
    <text evidence="1">The sequence shown here is derived from an EMBL/GenBank/DDBJ whole genome shotgun (WGS) entry which is preliminary data.</text>
</comment>
<keyword evidence="2" id="KW-1185">Reference proteome</keyword>
<evidence type="ECO:0000313" key="1">
    <source>
        <dbReference type="EMBL" id="OMO71563.1"/>
    </source>
</evidence>
<proteinExistence type="predicted"/>
<dbReference type="EMBL" id="AWWV01011578">
    <property type="protein sequence ID" value="OMO71563.1"/>
    <property type="molecule type" value="Genomic_DNA"/>
</dbReference>
<reference evidence="1 2" key="1">
    <citation type="submission" date="2013-09" db="EMBL/GenBank/DDBJ databases">
        <title>Corchorus capsularis genome sequencing.</title>
        <authorList>
            <person name="Alam M."/>
            <person name="Haque M.S."/>
            <person name="Islam M.S."/>
            <person name="Emdad E.M."/>
            <person name="Islam M.M."/>
            <person name="Ahmed B."/>
            <person name="Halim A."/>
            <person name="Hossen Q.M.M."/>
            <person name="Hossain M.Z."/>
            <person name="Ahmed R."/>
            <person name="Khan M.M."/>
            <person name="Islam R."/>
            <person name="Rashid M.M."/>
            <person name="Khan S.A."/>
            <person name="Rahman M.S."/>
            <person name="Alam M."/>
        </authorList>
    </citation>
    <scope>NUCLEOTIDE SEQUENCE [LARGE SCALE GENOMIC DNA]</scope>
    <source>
        <strain evidence="2">cv. CVL-1</strain>
        <tissue evidence="1">Whole seedling</tissue>
    </source>
</reference>
<accession>A0A1R3HMP1</accession>
<gene>
    <name evidence="1" type="ORF">CCACVL1_18158</name>
</gene>
<dbReference type="Gramene" id="OMO71563">
    <property type="protein sequence ID" value="OMO71563"/>
    <property type="gene ID" value="CCACVL1_18158"/>
</dbReference>
<protein>
    <submittedName>
        <fullName evidence="1">Uncharacterized protein</fullName>
    </submittedName>
</protein>
<dbReference type="Proteomes" id="UP000188268">
    <property type="component" value="Unassembled WGS sequence"/>
</dbReference>